<accession>A0A378TBH2</accession>
<protein>
    <submittedName>
        <fullName evidence="1">Uncharacterized protein</fullName>
    </submittedName>
</protein>
<evidence type="ECO:0000313" key="2">
    <source>
        <dbReference type="Proteomes" id="UP000254978"/>
    </source>
</evidence>
<organism evidence="1 2">
    <name type="scientific">Mycolicibacterium tokaiense</name>
    <dbReference type="NCBI Taxonomy" id="39695"/>
    <lineage>
        <taxon>Bacteria</taxon>
        <taxon>Bacillati</taxon>
        <taxon>Actinomycetota</taxon>
        <taxon>Actinomycetes</taxon>
        <taxon>Mycobacteriales</taxon>
        <taxon>Mycobacteriaceae</taxon>
        <taxon>Mycolicibacterium</taxon>
    </lineage>
</organism>
<proteinExistence type="predicted"/>
<name>A0A378TBH2_9MYCO</name>
<gene>
    <name evidence="1" type="ORF">NCTC10821_01698</name>
</gene>
<reference evidence="1 2" key="1">
    <citation type="submission" date="2018-06" db="EMBL/GenBank/DDBJ databases">
        <authorList>
            <consortium name="Pathogen Informatics"/>
            <person name="Doyle S."/>
        </authorList>
    </citation>
    <scope>NUCLEOTIDE SEQUENCE [LARGE SCALE GENOMIC DNA]</scope>
    <source>
        <strain evidence="1 2">NCTC10821</strain>
    </source>
</reference>
<keyword evidence="2" id="KW-1185">Reference proteome</keyword>
<dbReference type="Proteomes" id="UP000254978">
    <property type="component" value="Unassembled WGS sequence"/>
</dbReference>
<evidence type="ECO:0000313" key="1">
    <source>
        <dbReference type="EMBL" id="STZ58188.1"/>
    </source>
</evidence>
<dbReference type="EMBL" id="UGQT01000001">
    <property type="protein sequence ID" value="STZ58188.1"/>
    <property type="molecule type" value="Genomic_DNA"/>
</dbReference>
<dbReference type="AlphaFoldDB" id="A0A378TBH2"/>
<sequence length="91" mass="10498">MAEQHRRARGLTQLDKLIDRVQYARDLERSDYIAHVGWLDIRVIGTHPEARIVRRVSDACVMRGYGPGTNRRAIGNHFCRSSEVSYSESNR</sequence>